<name>A0A0E9RKJ3_ANGAN</name>
<reference evidence="1" key="1">
    <citation type="submission" date="2014-11" db="EMBL/GenBank/DDBJ databases">
        <authorList>
            <person name="Amaro Gonzalez C."/>
        </authorList>
    </citation>
    <scope>NUCLEOTIDE SEQUENCE</scope>
</reference>
<proteinExistence type="predicted"/>
<organism evidence="1">
    <name type="scientific">Anguilla anguilla</name>
    <name type="common">European freshwater eel</name>
    <name type="synonym">Muraena anguilla</name>
    <dbReference type="NCBI Taxonomy" id="7936"/>
    <lineage>
        <taxon>Eukaryota</taxon>
        <taxon>Metazoa</taxon>
        <taxon>Chordata</taxon>
        <taxon>Craniata</taxon>
        <taxon>Vertebrata</taxon>
        <taxon>Euteleostomi</taxon>
        <taxon>Actinopterygii</taxon>
        <taxon>Neopterygii</taxon>
        <taxon>Teleostei</taxon>
        <taxon>Anguilliformes</taxon>
        <taxon>Anguillidae</taxon>
        <taxon>Anguilla</taxon>
    </lineage>
</organism>
<sequence>MCAASARSLDYFPSALANGRGCRSSFCLCRLSKSVAKLFSDATQISLDF</sequence>
<reference evidence="1" key="2">
    <citation type="journal article" date="2015" name="Fish Shellfish Immunol.">
        <title>Early steps in the European eel (Anguilla anguilla)-Vibrio vulnificus interaction in the gills: Role of the RtxA13 toxin.</title>
        <authorList>
            <person name="Callol A."/>
            <person name="Pajuelo D."/>
            <person name="Ebbesson L."/>
            <person name="Teles M."/>
            <person name="MacKenzie S."/>
            <person name="Amaro C."/>
        </authorList>
    </citation>
    <scope>NUCLEOTIDE SEQUENCE</scope>
</reference>
<accession>A0A0E9RKJ3</accession>
<protein>
    <submittedName>
        <fullName evidence="1">Uncharacterized protein</fullName>
    </submittedName>
</protein>
<dbReference type="EMBL" id="GBXM01079724">
    <property type="protein sequence ID" value="JAH28853.1"/>
    <property type="molecule type" value="Transcribed_RNA"/>
</dbReference>
<dbReference type="AlphaFoldDB" id="A0A0E9RKJ3"/>
<evidence type="ECO:0000313" key="1">
    <source>
        <dbReference type="EMBL" id="JAH28853.1"/>
    </source>
</evidence>